<accession>A0A2G3DYI0</accession>
<evidence type="ECO:0000256" key="6">
    <source>
        <dbReference type="ARBA" id="ARBA00023224"/>
    </source>
</evidence>
<evidence type="ECO:0000256" key="8">
    <source>
        <dbReference type="PROSITE-ProRule" id="PRU00284"/>
    </source>
</evidence>
<protein>
    <recommendedName>
        <fullName evidence="15">Methyl-accepting chemotaxis protein</fullName>
    </recommendedName>
</protein>
<dbReference type="PROSITE" id="PS50111">
    <property type="entry name" value="CHEMOTAXIS_TRANSDUC_2"/>
    <property type="match status" value="1"/>
</dbReference>
<evidence type="ECO:0000256" key="1">
    <source>
        <dbReference type="ARBA" id="ARBA00004651"/>
    </source>
</evidence>
<dbReference type="AlphaFoldDB" id="A0A2G3DYI0"/>
<dbReference type="InterPro" id="IPR003660">
    <property type="entry name" value="HAMP_dom"/>
</dbReference>
<keyword evidence="4 10" id="KW-1133">Transmembrane helix</keyword>
<dbReference type="PANTHER" id="PTHR32089">
    <property type="entry name" value="METHYL-ACCEPTING CHEMOTAXIS PROTEIN MCPB"/>
    <property type="match status" value="1"/>
</dbReference>
<reference evidence="13 14" key="2">
    <citation type="submission" date="2017-10" db="EMBL/GenBank/DDBJ databases">
        <authorList>
            <person name="Banno H."/>
            <person name="Chua N.-H."/>
        </authorList>
    </citation>
    <scope>NUCLEOTIDE SEQUENCE [LARGE SCALE GENOMIC DNA]</scope>
    <source>
        <strain evidence="13 14">JK626</strain>
    </source>
</reference>
<comment type="subcellular location">
    <subcellularLocation>
        <location evidence="1">Cell membrane</location>
        <topology evidence="1">Multi-pass membrane protein</topology>
    </subcellularLocation>
</comment>
<feature type="transmembrane region" description="Helical" evidence="10">
    <location>
        <begin position="199"/>
        <end position="220"/>
    </location>
</feature>
<dbReference type="SMART" id="SM00304">
    <property type="entry name" value="HAMP"/>
    <property type="match status" value="2"/>
</dbReference>
<keyword evidence="9" id="KW-0175">Coiled coil</keyword>
<keyword evidence="5 10" id="KW-0472">Membrane</keyword>
<dbReference type="GO" id="GO:0005886">
    <property type="term" value="C:plasma membrane"/>
    <property type="evidence" value="ECO:0007669"/>
    <property type="project" value="UniProtKB-SubCell"/>
</dbReference>
<dbReference type="EMBL" id="PDYF01000007">
    <property type="protein sequence ID" value="PHU35935.1"/>
    <property type="molecule type" value="Genomic_DNA"/>
</dbReference>
<dbReference type="PROSITE" id="PS50885">
    <property type="entry name" value="HAMP"/>
    <property type="match status" value="1"/>
</dbReference>
<evidence type="ECO:0000259" key="11">
    <source>
        <dbReference type="PROSITE" id="PS50111"/>
    </source>
</evidence>
<evidence type="ECO:0000256" key="4">
    <source>
        <dbReference type="ARBA" id="ARBA00022989"/>
    </source>
</evidence>
<dbReference type="InterPro" id="IPR004089">
    <property type="entry name" value="MCPsignal_dom"/>
</dbReference>
<dbReference type="Gene3D" id="1.10.287.950">
    <property type="entry name" value="Methyl-accepting chemotaxis protein"/>
    <property type="match status" value="1"/>
</dbReference>
<dbReference type="SUPFAM" id="SSF58104">
    <property type="entry name" value="Methyl-accepting chemotaxis protein (MCP) signaling domain"/>
    <property type="match status" value="1"/>
</dbReference>
<dbReference type="InterPro" id="IPR033463">
    <property type="entry name" value="sCache_3"/>
</dbReference>
<keyword evidence="3 10" id="KW-0812">Transmembrane</keyword>
<proteinExistence type="inferred from homology"/>
<dbReference type="InterPro" id="IPR029151">
    <property type="entry name" value="Sensor-like_sf"/>
</dbReference>
<name>A0A2G3DYI0_9FIRM</name>
<dbReference type="SUPFAM" id="SSF103190">
    <property type="entry name" value="Sensory domain-like"/>
    <property type="match status" value="1"/>
</dbReference>
<feature type="transmembrane region" description="Helical" evidence="10">
    <location>
        <begin position="38"/>
        <end position="62"/>
    </location>
</feature>
<dbReference type="SMART" id="SM00283">
    <property type="entry name" value="MA"/>
    <property type="match status" value="1"/>
</dbReference>
<evidence type="ECO:0000256" key="3">
    <source>
        <dbReference type="ARBA" id="ARBA00022692"/>
    </source>
</evidence>
<gene>
    <name evidence="13" type="ORF">CSX01_01495</name>
</gene>
<organism evidence="13 14">
    <name type="scientific">Pseudobutyrivibrio ruminis</name>
    <dbReference type="NCBI Taxonomy" id="46206"/>
    <lineage>
        <taxon>Bacteria</taxon>
        <taxon>Bacillati</taxon>
        <taxon>Bacillota</taxon>
        <taxon>Clostridia</taxon>
        <taxon>Lachnospirales</taxon>
        <taxon>Lachnospiraceae</taxon>
        <taxon>Pseudobutyrivibrio</taxon>
    </lineage>
</organism>
<comment type="caution">
    <text evidence="13">The sequence shown here is derived from an EMBL/GenBank/DDBJ whole genome shotgun (WGS) entry which is preliminary data.</text>
</comment>
<feature type="coiled-coil region" evidence="9">
    <location>
        <begin position="540"/>
        <end position="567"/>
    </location>
</feature>
<dbReference type="GO" id="GO:0007165">
    <property type="term" value="P:signal transduction"/>
    <property type="evidence" value="ECO:0007669"/>
    <property type="project" value="UniProtKB-KW"/>
</dbReference>
<evidence type="ECO:0000256" key="9">
    <source>
        <dbReference type="SAM" id="Coils"/>
    </source>
</evidence>
<evidence type="ECO:0008006" key="15">
    <source>
        <dbReference type="Google" id="ProtNLM"/>
    </source>
</evidence>
<evidence type="ECO:0000313" key="14">
    <source>
        <dbReference type="Proteomes" id="UP000225889"/>
    </source>
</evidence>
<evidence type="ECO:0000259" key="12">
    <source>
        <dbReference type="PROSITE" id="PS50885"/>
    </source>
</evidence>
<keyword evidence="6 8" id="KW-0807">Transducer</keyword>
<evidence type="ECO:0000256" key="5">
    <source>
        <dbReference type="ARBA" id="ARBA00023136"/>
    </source>
</evidence>
<comment type="similarity">
    <text evidence="7">Belongs to the methyl-accepting chemotaxis (MCP) protein family.</text>
</comment>
<dbReference type="Pfam" id="PF00015">
    <property type="entry name" value="MCPsignal"/>
    <property type="match status" value="1"/>
</dbReference>
<evidence type="ECO:0000256" key="2">
    <source>
        <dbReference type="ARBA" id="ARBA00022475"/>
    </source>
</evidence>
<dbReference type="Proteomes" id="UP000225889">
    <property type="component" value="Unassembled WGS sequence"/>
</dbReference>
<evidence type="ECO:0000256" key="10">
    <source>
        <dbReference type="SAM" id="Phobius"/>
    </source>
</evidence>
<sequence>MTTVGLASFVGVYCSINRREMINGGFFMEKKSKAMSLKVMLIGLVILALLLVGFAATLVGVINLRRGMEDEVETGVAAACKSYAMVLQYTRDDDASETSTLEEDMYSQTGYDYTYFVGDTRERSSIDGVVGTKASDAVIEAVLKNKQSYSASNVVINGEKFYVAYEPLIDENTGEVYGMAFVGQPKILISNYINDRIKWMITLAGGIIIAFTIMMMIYVMQIVKAIDENVKAVRQMATGDLAIKLTDKVKNRKDELGEMSSALFDMAGKIRSVIGNARVSSDEVDNSAEYLYTTVQSITETADNVTTAVAQVATGASSQAESLQSAVESVNDINTAIELITDNTKQMQGLADSMQENSKASQDKLSELRASTRESITAIDGIVELIGNTNSAVTTISEAVKIIDAIAAQTNLLSLNASIEAARAGEAGKGFAVVADEIRQLADQSAEAAGNIQEAMKGLASDSTKTMEEAGNVQETISKQRSTIHRTIEQVDALIGNINDSIRLTREIVENVDKSEKASQVISDTITNLSSISQENAASSEETRASMQELSDTMDVLSNKANGLNEIAKVLDNEMAFFQYQEQLLAQG</sequence>
<dbReference type="Pfam" id="PF17202">
    <property type="entry name" value="sCache_3_3"/>
    <property type="match status" value="1"/>
</dbReference>
<evidence type="ECO:0000313" key="13">
    <source>
        <dbReference type="EMBL" id="PHU35935.1"/>
    </source>
</evidence>
<reference evidence="13 14" key="1">
    <citation type="submission" date="2017-10" db="EMBL/GenBank/DDBJ databases">
        <title>Resolving the taxonomy of Roseburia spp., Eubacterium rectale and Agathobacter spp. through phylogenomic analysis.</title>
        <authorList>
            <person name="Sheridan P.O."/>
            <person name="Walker A.W."/>
            <person name="Duncan S.H."/>
            <person name="Scott K.P."/>
            <person name="Toole P.W.O."/>
            <person name="Luis P."/>
            <person name="Flint H.J."/>
        </authorList>
    </citation>
    <scope>NUCLEOTIDE SEQUENCE [LARGE SCALE GENOMIC DNA]</scope>
    <source>
        <strain evidence="13 14">JK626</strain>
    </source>
</reference>
<feature type="domain" description="HAMP" evidence="12">
    <location>
        <begin position="220"/>
        <end position="275"/>
    </location>
</feature>
<feature type="domain" description="Methyl-accepting transducer" evidence="11">
    <location>
        <begin position="294"/>
        <end position="551"/>
    </location>
</feature>
<dbReference type="Gene3D" id="6.10.340.10">
    <property type="match status" value="1"/>
</dbReference>
<dbReference type="PANTHER" id="PTHR32089:SF112">
    <property type="entry name" value="LYSOZYME-LIKE PROTEIN-RELATED"/>
    <property type="match status" value="1"/>
</dbReference>
<keyword evidence="2" id="KW-1003">Cell membrane</keyword>
<dbReference type="CDD" id="cd06225">
    <property type="entry name" value="HAMP"/>
    <property type="match status" value="1"/>
</dbReference>
<evidence type="ECO:0000256" key="7">
    <source>
        <dbReference type="ARBA" id="ARBA00029447"/>
    </source>
</evidence>